<feature type="region of interest" description="Disordered" evidence="3">
    <location>
        <begin position="1"/>
        <end position="53"/>
    </location>
</feature>
<dbReference type="OrthoDB" id="9809287at2"/>
<comment type="caution">
    <text evidence="4">The sequence shown here is derived from an EMBL/GenBank/DDBJ whole genome shotgun (WGS) entry which is preliminary data.</text>
</comment>
<evidence type="ECO:0000256" key="2">
    <source>
        <dbReference type="ARBA" id="ARBA00023002"/>
    </source>
</evidence>
<reference evidence="5 7" key="3">
    <citation type="submission" date="2020-08" db="EMBL/GenBank/DDBJ databases">
        <title>Sequencing the genomes of 1000 actinobacteria strains.</title>
        <authorList>
            <person name="Klenk H.-P."/>
        </authorList>
    </citation>
    <scope>NUCLEOTIDE SEQUENCE [LARGE SCALE GENOMIC DNA]</scope>
    <source>
        <strain evidence="5 7">DSM 19081</strain>
    </source>
</reference>
<gene>
    <name evidence="4" type="ORF">AVL63_08800</name>
    <name evidence="5" type="ORF">HNR24_002655</name>
</gene>
<feature type="compositionally biased region" description="Basic and acidic residues" evidence="3">
    <location>
        <begin position="261"/>
        <end position="271"/>
    </location>
</feature>
<keyword evidence="6" id="KW-1185">Reference proteome</keyword>
<evidence type="ECO:0000313" key="7">
    <source>
        <dbReference type="Proteomes" id="UP000546252"/>
    </source>
</evidence>
<dbReference type="Gene3D" id="3.40.50.720">
    <property type="entry name" value="NAD(P)-binding Rossmann-like Domain"/>
    <property type="match status" value="1"/>
</dbReference>
<dbReference type="PROSITE" id="PS00061">
    <property type="entry name" value="ADH_SHORT"/>
    <property type="match status" value="1"/>
</dbReference>
<name>A0A0W8IK30_9MICC</name>
<protein>
    <submittedName>
        <fullName evidence="5">NAD(P)-dependent dehydrogenase (Short-subunit alcohol dehydrogenase family)</fullName>
    </submittedName>
    <submittedName>
        <fullName evidence="4">NAD(P)-dependent oxidoreductase</fullName>
    </submittedName>
</protein>
<dbReference type="InterPro" id="IPR002347">
    <property type="entry name" value="SDR_fam"/>
</dbReference>
<feature type="compositionally biased region" description="Polar residues" evidence="3">
    <location>
        <begin position="1"/>
        <end position="20"/>
    </location>
</feature>
<evidence type="ECO:0000256" key="1">
    <source>
        <dbReference type="ARBA" id="ARBA00006484"/>
    </source>
</evidence>
<dbReference type="EMBL" id="LQBM01000001">
    <property type="protein sequence ID" value="KUG60463.1"/>
    <property type="molecule type" value="Genomic_DNA"/>
</dbReference>
<dbReference type="Proteomes" id="UP000054023">
    <property type="component" value="Unassembled WGS sequence"/>
</dbReference>
<proteinExistence type="inferred from homology"/>
<dbReference type="PANTHER" id="PTHR48107">
    <property type="entry name" value="NADPH-DEPENDENT ALDEHYDE REDUCTASE-LIKE PROTEIN, CHLOROPLASTIC-RELATED"/>
    <property type="match status" value="1"/>
</dbReference>
<accession>A0A0W8IK30</accession>
<dbReference type="GO" id="GO:0016614">
    <property type="term" value="F:oxidoreductase activity, acting on CH-OH group of donors"/>
    <property type="evidence" value="ECO:0007669"/>
    <property type="project" value="UniProtKB-ARBA"/>
</dbReference>
<dbReference type="SUPFAM" id="SSF51735">
    <property type="entry name" value="NAD(P)-binding Rossmann-fold domains"/>
    <property type="match status" value="1"/>
</dbReference>
<dbReference type="Proteomes" id="UP000546252">
    <property type="component" value="Unassembled WGS sequence"/>
</dbReference>
<reference evidence="6" key="2">
    <citation type="submission" date="2015-12" db="EMBL/GenBank/DDBJ databases">
        <authorList>
            <person name="Nair G.R."/>
            <person name="Kaur G."/>
            <person name="Mayilraj S."/>
        </authorList>
    </citation>
    <scope>NUCLEOTIDE SEQUENCE [LARGE SCALE GENOMIC DNA]</scope>
    <source>
        <strain evidence="6">CD08_7</strain>
    </source>
</reference>
<dbReference type="Pfam" id="PF13561">
    <property type="entry name" value="adh_short_C2"/>
    <property type="match status" value="1"/>
</dbReference>
<dbReference type="InterPro" id="IPR036291">
    <property type="entry name" value="NAD(P)-bd_dom_sf"/>
</dbReference>
<evidence type="ECO:0000313" key="5">
    <source>
        <dbReference type="EMBL" id="MBA8922722.1"/>
    </source>
</evidence>
<dbReference type="PRINTS" id="PR00080">
    <property type="entry name" value="SDRFAMILY"/>
</dbReference>
<evidence type="ECO:0000313" key="4">
    <source>
        <dbReference type="EMBL" id="KUG60463.1"/>
    </source>
</evidence>
<dbReference type="RefSeq" id="WP_058887448.1">
    <property type="nucleotide sequence ID" value="NZ_BAAAKT010000001.1"/>
</dbReference>
<keyword evidence="2" id="KW-0560">Oxidoreductase</keyword>
<dbReference type="FunFam" id="3.40.50.720:FF:000084">
    <property type="entry name" value="Short-chain dehydrogenase reductase"/>
    <property type="match status" value="1"/>
</dbReference>
<feature type="region of interest" description="Disordered" evidence="3">
    <location>
        <begin position="256"/>
        <end position="280"/>
    </location>
</feature>
<dbReference type="PANTHER" id="PTHR48107:SF16">
    <property type="entry name" value="NADPH-DEPENDENT ALDEHYDE REDUCTASE 1, CHLOROPLASTIC"/>
    <property type="match status" value="1"/>
</dbReference>
<evidence type="ECO:0000313" key="6">
    <source>
        <dbReference type="Proteomes" id="UP000054023"/>
    </source>
</evidence>
<dbReference type="AlphaFoldDB" id="A0A0W8IK30"/>
<organism evidence="4 6">
    <name type="scientific">Nesterenkonia jeotgali</name>
    <dbReference type="NCBI Taxonomy" id="317018"/>
    <lineage>
        <taxon>Bacteria</taxon>
        <taxon>Bacillati</taxon>
        <taxon>Actinomycetota</taxon>
        <taxon>Actinomycetes</taxon>
        <taxon>Micrococcales</taxon>
        <taxon>Micrococcaceae</taxon>
        <taxon>Nesterenkonia</taxon>
    </lineage>
</organism>
<dbReference type="STRING" id="317018.AVL63_08800"/>
<dbReference type="PRINTS" id="PR00081">
    <property type="entry name" value="GDHRDH"/>
</dbReference>
<dbReference type="EMBL" id="JACJIH010000001">
    <property type="protein sequence ID" value="MBA8922722.1"/>
    <property type="molecule type" value="Genomic_DNA"/>
</dbReference>
<evidence type="ECO:0000256" key="3">
    <source>
        <dbReference type="SAM" id="MobiDB-lite"/>
    </source>
</evidence>
<reference evidence="4" key="1">
    <citation type="submission" date="2015-12" db="EMBL/GenBank/DDBJ databases">
        <authorList>
            <person name="Shamseldin A."/>
            <person name="Moawad H."/>
            <person name="Abd El-Rahim W.M."/>
            <person name="Sadowsky M.J."/>
        </authorList>
    </citation>
    <scope>NUCLEOTIDE SEQUENCE [LARGE SCALE GENOMIC DNA]</scope>
    <source>
        <strain evidence="4">CD08_7</strain>
    </source>
</reference>
<sequence length="313" mass="32694">MSTESTQTSFPAISELQGTQLAFDDPTTRHSKISPPKQDQAEPGLEVDAEPTPDIGLDSYRGLGRLQGRKALVTGGDSGIGAATAVAFAREGADVAIAYLPAEGKDAERVIAAIEAAGRTAVALPGDLMDKDYREGLADAAAEGLGGLDILVNNAGKQIVNDSLEELTDEQVDEAFQINIKSMYTLSRAALKHMGPGSTIVNSTSVQAYQPNPMLLDYAATKAAINNFTKGLAQQLGPRGIRVNAVAPGPVWTVIQPSDGQPKEKLPEFGHDTPLGRPGQPVEMAPAFVFLASPESSYVSGETLNANGGTPTP</sequence>
<dbReference type="InterPro" id="IPR020904">
    <property type="entry name" value="Sc_DH/Rdtase_CS"/>
</dbReference>
<comment type="similarity">
    <text evidence="1">Belongs to the short-chain dehydrogenases/reductases (SDR) family.</text>
</comment>